<dbReference type="Gene3D" id="3.20.20.100">
    <property type="entry name" value="NADP-dependent oxidoreductase domain"/>
    <property type="match status" value="1"/>
</dbReference>
<dbReference type="EMBL" id="JACSPQ010000001">
    <property type="protein sequence ID" value="MBD8000984.1"/>
    <property type="molecule type" value="Genomic_DNA"/>
</dbReference>
<dbReference type="RefSeq" id="WP_191709378.1">
    <property type="nucleotide sequence ID" value="NZ_JACSPQ010000001.1"/>
</dbReference>
<protein>
    <submittedName>
        <fullName evidence="3">Aldo/keto reductase</fullName>
    </submittedName>
</protein>
<comment type="caution">
    <text evidence="3">The sequence shown here is derived from an EMBL/GenBank/DDBJ whole genome shotgun (WGS) entry which is preliminary data.</text>
</comment>
<dbReference type="PANTHER" id="PTHR43625">
    <property type="entry name" value="AFLATOXIN B1 ALDEHYDE REDUCTASE"/>
    <property type="match status" value="1"/>
</dbReference>
<accession>A0ABR8V8A0</accession>
<sequence length="173" mass="19309">MRYRNLGTRGLRVSAVGLGCMGMSHAYGAPANRREMTGLVAFSPLANGLLSDRYTPASCFDAETDYRATMPQFRPESYERNRELLELIRRIAEDKNATPAQISLAWMLCKKPWIVPIPGTRKADRLKENAEATDVMLTDEEVEAIDRALDVMPMSDVFGGTKPNAQKQQTPTK</sequence>
<reference evidence="3 4" key="1">
    <citation type="submission" date="2020-08" db="EMBL/GenBank/DDBJ databases">
        <title>A Genomic Blueprint of the Chicken Gut Microbiome.</title>
        <authorList>
            <person name="Gilroy R."/>
            <person name="Ravi A."/>
            <person name="Getino M."/>
            <person name="Pursley I."/>
            <person name="Horton D.L."/>
            <person name="Alikhan N.-F."/>
            <person name="Baker D."/>
            <person name="Gharbi K."/>
            <person name="Hall N."/>
            <person name="Watson M."/>
            <person name="Adriaenssens E.M."/>
            <person name="Foster-Nyarko E."/>
            <person name="Jarju S."/>
            <person name="Secka A."/>
            <person name="Antonio M."/>
            <person name="Oren A."/>
            <person name="Chaudhuri R."/>
            <person name="La Ragione R.M."/>
            <person name="Hildebrand F."/>
            <person name="Pallen M.J."/>
        </authorList>
    </citation>
    <scope>NUCLEOTIDE SEQUENCE [LARGE SCALE GENOMIC DNA]</scope>
    <source>
        <strain evidence="3 4">Sa1YUN3</strain>
    </source>
</reference>
<dbReference type="Proteomes" id="UP000616346">
    <property type="component" value="Unassembled WGS sequence"/>
</dbReference>
<evidence type="ECO:0000256" key="1">
    <source>
        <dbReference type="ARBA" id="ARBA00023002"/>
    </source>
</evidence>
<evidence type="ECO:0000259" key="2">
    <source>
        <dbReference type="Pfam" id="PF00248"/>
    </source>
</evidence>
<keyword evidence="4" id="KW-1185">Reference proteome</keyword>
<gene>
    <name evidence="3" type="ORF">H9626_01945</name>
</gene>
<dbReference type="SUPFAM" id="SSF51430">
    <property type="entry name" value="NAD(P)-linked oxidoreductase"/>
    <property type="match status" value="2"/>
</dbReference>
<dbReference type="PANTHER" id="PTHR43625:SF77">
    <property type="entry name" value="ALDO-KETO REDUCTASE"/>
    <property type="match status" value="1"/>
</dbReference>
<dbReference type="InterPro" id="IPR050791">
    <property type="entry name" value="Aldo-Keto_reductase"/>
</dbReference>
<evidence type="ECO:0000313" key="3">
    <source>
        <dbReference type="EMBL" id="MBD8000984.1"/>
    </source>
</evidence>
<dbReference type="Pfam" id="PF00248">
    <property type="entry name" value="Aldo_ket_red"/>
    <property type="match status" value="1"/>
</dbReference>
<dbReference type="InterPro" id="IPR023210">
    <property type="entry name" value="NADP_OxRdtase_dom"/>
</dbReference>
<organism evidence="3 4">
    <name type="scientific">Phocaeicola faecium</name>
    <dbReference type="NCBI Taxonomy" id="2762213"/>
    <lineage>
        <taxon>Bacteria</taxon>
        <taxon>Pseudomonadati</taxon>
        <taxon>Bacteroidota</taxon>
        <taxon>Bacteroidia</taxon>
        <taxon>Bacteroidales</taxon>
        <taxon>Bacteroidaceae</taxon>
        <taxon>Phocaeicola</taxon>
    </lineage>
</organism>
<keyword evidence="1" id="KW-0560">Oxidoreductase</keyword>
<proteinExistence type="predicted"/>
<feature type="domain" description="NADP-dependent oxidoreductase" evidence="2">
    <location>
        <begin position="38"/>
        <end position="149"/>
    </location>
</feature>
<name>A0ABR8V8A0_9BACT</name>
<dbReference type="InterPro" id="IPR036812">
    <property type="entry name" value="NAD(P)_OxRdtase_dom_sf"/>
</dbReference>
<evidence type="ECO:0000313" key="4">
    <source>
        <dbReference type="Proteomes" id="UP000616346"/>
    </source>
</evidence>